<organism evidence="1 2">
    <name type="scientific">Streptomyces albus (strain ATCC 21838 / DSM 41398 / FERM P-419 / JCM 4703 / NBRC 107858)</name>
    <dbReference type="NCBI Taxonomy" id="1081613"/>
    <lineage>
        <taxon>Bacteria</taxon>
        <taxon>Bacillati</taxon>
        <taxon>Actinomycetota</taxon>
        <taxon>Actinomycetes</taxon>
        <taxon>Kitasatosporales</taxon>
        <taxon>Streptomycetaceae</taxon>
        <taxon>Streptomyces</taxon>
    </lineage>
</organism>
<dbReference type="EMBL" id="CP010519">
    <property type="protein sequence ID" value="AJE83998.1"/>
    <property type="molecule type" value="Genomic_DNA"/>
</dbReference>
<accession>A0A0B5EN50</accession>
<proteinExistence type="predicted"/>
<evidence type="ECO:0000313" key="1">
    <source>
        <dbReference type="EMBL" id="AJE83998.1"/>
    </source>
</evidence>
<keyword evidence="2" id="KW-1185">Reference proteome</keyword>
<dbReference type="AlphaFoldDB" id="A0A0B5EN50"/>
<dbReference type="Proteomes" id="UP000031523">
    <property type="component" value="Chromosome"/>
</dbReference>
<evidence type="ECO:0000313" key="2">
    <source>
        <dbReference type="Proteomes" id="UP000031523"/>
    </source>
</evidence>
<name>A0A0B5EN50_STRA4</name>
<gene>
    <name evidence="1" type="ORF">SLNWT_3622</name>
</gene>
<sequence length="61" mass="7086">MFMRENPYDNKDRLNRLAHSIRAYERDYGVDDFSLVVRGGLIEEHTGWPLVTGSGYPRKGE</sequence>
<dbReference type="KEGG" id="sals:SLNWT_3622"/>
<protein>
    <submittedName>
        <fullName evidence="1">Uncharacterized protein</fullName>
    </submittedName>
</protein>
<reference evidence="1 2" key="1">
    <citation type="submission" date="2015-01" db="EMBL/GenBank/DDBJ databases">
        <title>Enhanced salinomycin production by adjusting the supply of polyketide extender units in Streptomyce albus DSM 41398.</title>
        <authorList>
            <person name="Lu C."/>
        </authorList>
    </citation>
    <scope>NUCLEOTIDE SEQUENCE [LARGE SCALE GENOMIC DNA]</scope>
    <source>
        <strain evidence="2">ATCC 21838 / DSM 41398 / FERM P-419 / JCM 4703 / NBRC 107858</strain>
    </source>
</reference>